<evidence type="ECO:0000313" key="4">
    <source>
        <dbReference type="Proteomes" id="UP000077115"/>
    </source>
</evidence>
<dbReference type="Gene3D" id="1.20.1070.10">
    <property type="entry name" value="Rhodopsin 7-helix transmembrane proteins"/>
    <property type="match status" value="1"/>
</dbReference>
<reference evidence="3 4" key="1">
    <citation type="submission" date="2006-10" db="EMBL/GenBank/DDBJ databases">
        <title>The Genome Sequence of Batrachochytrium dendrobatidis JEL423.</title>
        <authorList>
            <consortium name="The Broad Institute Genome Sequencing Platform"/>
            <person name="Birren B."/>
            <person name="Lander E."/>
            <person name="Galagan J."/>
            <person name="Cuomo C."/>
            <person name="Devon K."/>
            <person name="Jaffe D."/>
            <person name="Butler J."/>
            <person name="Alvarez P."/>
            <person name="Gnerre S."/>
            <person name="Grabherr M."/>
            <person name="Kleber M."/>
            <person name="Mauceli E."/>
            <person name="Brockman W."/>
            <person name="Young S."/>
            <person name="LaButti K."/>
            <person name="Sykes S."/>
            <person name="DeCaprio D."/>
            <person name="Crawford M."/>
            <person name="Koehrsen M."/>
            <person name="Engels R."/>
            <person name="Montgomery P."/>
            <person name="Pearson M."/>
            <person name="Howarth C."/>
            <person name="Larson L."/>
            <person name="White J."/>
            <person name="O'Leary S."/>
            <person name="Kodira C."/>
            <person name="Zeng Q."/>
            <person name="Yandava C."/>
            <person name="Alvarado L."/>
            <person name="Longcore J."/>
            <person name="James T."/>
        </authorList>
    </citation>
    <scope>NUCLEOTIDE SEQUENCE [LARGE SCALE GENOMIC DNA]</scope>
    <source>
        <strain evidence="3 4">JEL423</strain>
    </source>
</reference>
<protein>
    <recommendedName>
        <fullName evidence="5">G-protein coupled receptors family 1 profile domain-containing protein</fullName>
    </recommendedName>
</protein>
<dbReference type="VEuPathDB" id="FungiDB:BDEG_23664"/>
<accession>A0A177WK73</accession>
<dbReference type="Proteomes" id="UP000077115">
    <property type="component" value="Unassembled WGS sequence"/>
</dbReference>
<organism evidence="3 4">
    <name type="scientific">Batrachochytrium dendrobatidis (strain JEL423)</name>
    <dbReference type="NCBI Taxonomy" id="403673"/>
    <lineage>
        <taxon>Eukaryota</taxon>
        <taxon>Fungi</taxon>
        <taxon>Fungi incertae sedis</taxon>
        <taxon>Chytridiomycota</taxon>
        <taxon>Chytridiomycota incertae sedis</taxon>
        <taxon>Chytridiomycetes</taxon>
        <taxon>Rhizophydiales</taxon>
        <taxon>Rhizophydiales incertae sedis</taxon>
        <taxon>Batrachochytrium</taxon>
    </lineage>
</organism>
<dbReference type="EMBL" id="DS022303">
    <property type="protein sequence ID" value="OAJ39860.1"/>
    <property type="molecule type" value="Genomic_DNA"/>
</dbReference>
<reference evidence="3 4" key="2">
    <citation type="submission" date="2016-05" db="EMBL/GenBank/DDBJ databases">
        <title>Lineage-specific infection strategies underlie the spectrum of fungal disease in amphibians.</title>
        <authorList>
            <person name="Cuomo C.A."/>
            <person name="Farrer R.A."/>
            <person name="James T."/>
            <person name="Longcore J."/>
            <person name="Birren B."/>
        </authorList>
    </citation>
    <scope>NUCLEOTIDE SEQUENCE [LARGE SCALE GENOMIC DNA]</scope>
    <source>
        <strain evidence="3 4">JEL423</strain>
    </source>
</reference>
<gene>
    <name evidence="3" type="ORF">BDEG_23664</name>
</gene>
<evidence type="ECO:0008006" key="5">
    <source>
        <dbReference type="Google" id="ProtNLM"/>
    </source>
</evidence>
<sequence length="375" mass="40953">MAIAVFNWKTIVKHSAYNSCKCIAIFLSIIWAIAIAITVVSTATHNLSASSSGVVCYPFGKNELASAAMPSYRFRLIQLPFVFVKLILLILTPVVVGISYTLIYIHVHRVGQSLKRITVSNDAKSNPGPSVNREAAGALVDDVEQGCGAFSTSTSAPKPGSAAFIVTVKPIAAHSNSKSNLPESVNPSEMTSRNCQSSSMSGVSRGSKFSMRCKTQSGLVPSTPASSLSTTCRSDEFLNRALSSLAIRGLVTTLVFVLLWGISMVISFVGMRIMLNSVADNGNNSGDFLLTLTHKWGLVAVQVFGDCEFRRRKNYYRCRCPVFSTIADKMETILKPYPRKMKYLVRYFALGYKQWLNIAALSFYQLNSMDLVLCG</sequence>
<evidence type="ECO:0000313" key="3">
    <source>
        <dbReference type="EMBL" id="OAJ39860.1"/>
    </source>
</evidence>
<feature type="transmembrane region" description="Helical" evidence="2">
    <location>
        <begin position="82"/>
        <end position="107"/>
    </location>
</feature>
<feature type="transmembrane region" description="Helical" evidence="2">
    <location>
        <begin position="245"/>
        <end position="268"/>
    </location>
</feature>
<feature type="transmembrane region" description="Helical" evidence="2">
    <location>
        <begin position="23"/>
        <end position="43"/>
    </location>
</feature>
<dbReference type="AlphaFoldDB" id="A0A177WK73"/>
<proteinExistence type="predicted"/>
<keyword evidence="2" id="KW-0472">Membrane</keyword>
<feature type="compositionally biased region" description="Polar residues" evidence="1">
    <location>
        <begin position="176"/>
        <end position="196"/>
    </location>
</feature>
<name>A0A177WK73_BATDL</name>
<dbReference type="SUPFAM" id="SSF81321">
    <property type="entry name" value="Family A G protein-coupled receptor-like"/>
    <property type="match status" value="1"/>
</dbReference>
<evidence type="ECO:0000256" key="1">
    <source>
        <dbReference type="SAM" id="MobiDB-lite"/>
    </source>
</evidence>
<keyword evidence="2" id="KW-0812">Transmembrane</keyword>
<feature type="region of interest" description="Disordered" evidence="1">
    <location>
        <begin position="176"/>
        <end position="203"/>
    </location>
</feature>
<evidence type="ECO:0000256" key="2">
    <source>
        <dbReference type="SAM" id="Phobius"/>
    </source>
</evidence>
<keyword evidence="2" id="KW-1133">Transmembrane helix</keyword>